<organism evidence="2 3">
    <name type="scientific">Clonorchis sinensis</name>
    <name type="common">Chinese liver fluke</name>
    <dbReference type="NCBI Taxonomy" id="79923"/>
    <lineage>
        <taxon>Eukaryota</taxon>
        <taxon>Metazoa</taxon>
        <taxon>Spiralia</taxon>
        <taxon>Lophotrochozoa</taxon>
        <taxon>Platyhelminthes</taxon>
        <taxon>Trematoda</taxon>
        <taxon>Digenea</taxon>
        <taxon>Opisthorchiida</taxon>
        <taxon>Opisthorchiata</taxon>
        <taxon>Opisthorchiidae</taxon>
        <taxon>Clonorchis</taxon>
    </lineage>
</organism>
<dbReference type="AlphaFoldDB" id="A0A3R7FJ98"/>
<name>A0A3R7FJ98_CLOSI</name>
<evidence type="ECO:0000256" key="1">
    <source>
        <dbReference type="SAM" id="MobiDB-lite"/>
    </source>
</evidence>
<reference evidence="2 3" key="1">
    <citation type="journal article" date="2018" name="Biotechnol. Adv.">
        <title>Improved genomic resources and new bioinformatic workflow for the carcinogenic parasite Clonorchis sinensis: Biotechnological implications.</title>
        <authorList>
            <person name="Wang D."/>
            <person name="Korhonen P.K."/>
            <person name="Gasser R.B."/>
            <person name="Young N.D."/>
        </authorList>
    </citation>
    <scope>NUCLEOTIDE SEQUENCE [LARGE SCALE GENOMIC DNA]</scope>
    <source>
        <strain evidence="2">Cs-k2</strain>
    </source>
</reference>
<feature type="region of interest" description="Disordered" evidence="1">
    <location>
        <begin position="155"/>
        <end position="179"/>
    </location>
</feature>
<proteinExistence type="predicted"/>
<evidence type="ECO:0000313" key="3">
    <source>
        <dbReference type="Proteomes" id="UP000286415"/>
    </source>
</evidence>
<protein>
    <submittedName>
        <fullName evidence="2">Uncharacterized protein</fullName>
    </submittedName>
</protein>
<dbReference type="EMBL" id="NIRI02000042">
    <property type="protein sequence ID" value="KAG5450494.1"/>
    <property type="molecule type" value="Genomic_DNA"/>
</dbReference>
<keyword evidence="3" id="KW-1185">Reference proteome</keyword>
<evidence type="ECO:0000313" key="2">
    <source>
        <dbReference type="EMBL" id="KAG5450494.1"/>
    </source>
</evidence>
<comment type="caution">
    <text evidence="2">The sequence shown here is derived from an EMBL/GenBank/DDBJ whole genome shotgun (WGS) entry which is preliminary data.</text>
</comment>
<dbReference type="InParanoid" id="A0A3R7FJ98"/>
<feature type="compositionally biased region" description="Basic and acidic residues" evidence="1">
    <location>
        <begin position="155"/>
        <end position="167"/>
    </location>
</feature>
<dbReference type="Proteomes" id="UP000286415">
    <property type="component" value="Unassembled WGS sequence"/>
</dbReference>
<accession>A0A3R7FJ98</accession>
<reference evidence="2 3" key="2">
    <citation type="journal article" date="2021" name="Genomics">
        <title>High-quality reference genome for Clonorchis sinensis.</title>
        <authorList>
            <person name="Young N.D."/>
            <person name="Stroehlein A.J."/>
            <person name="Kinkar L."/>
            <person name="Wang T."/>
            <person name="Sohn W.M."/>
            <person name="Chang B.C.H."/>
            <person name="Kaur P."/>
            <person name="Weisz D."/>
            <person name="Dudchenko O."/>
            <person name="Aiden E.L."/>
            <person name="Korhonen P.K."/>
            <person name="Gasser R.B."/>
        </authorList>
    </citation>
    <scope>NUCLEOTIDE SEQUENCE [LARGE SCALE GENOMIC DNA]</scope>
    <source>
        <strain evidence="2">Cs-k2</strain>
    </source>
</reference>
<gene>
    <name evidence="2" type="ORF">CSKR_112682</name>
</gene>
<sequence>MLHQDASCSSCYDIRDIATHAVENSSTAYDRFRPSWGSAGRRIPRVSVNLMFYLNPNWTDCDKYTHLQINLVFARDSPETQLDLSRSSQFLLNPLFCLNLDCTKYTQLHTNLVFTGDSPGTQLNLSLMIKFPGLETSQTGDSTRFQNIRLTETRGLRLPDEPQEKRNQSWAVGEFSATL</sequence>